<sequence length="644" mass="71571">MTTENERNARQSHDSRSESSEIYSSERYDSANDVKVVGGGQDQVVEEIIANRVDANAEVITDRGVYRVEALKKLLYSHENGLRMRIILGVSVLLCSWAISLDWSVTSNLRPWATSDFEQHSMGLGALSVAVQLITAISKPVWARTANIVSRPATYLISLIFYVLGYIIVASSTTISAYIVGSALSAAGESGVEFLSLIIVADMTSLKWRALATSTLSTPYIINTWYAGHIVSDLGPTGWRWGYGMFCIIVPVVLAPATTIMFYYENKAQKSLDVSEKGPDKDIIFRKNWKKLVWRVLVEVDILGLLLLGFAFALILLPFSLYRNAENQWRNPSLIAMLVVGGVLLISFFVYEFVWAPFPILPRRCVNRTLVGSIVITFFFQLAGMVPLTYLSSYVWIVKDWSNQEWTYYNNTLTMALCVFGVVSGALMRVTHSFKIYQYFGIVMEIIGSGIMIDGRLASDNTVILVWSSILSGMGGGFTVPACNVSLQASVPHRDMAISISIMSLASNIGSSIGSTISTAIWQGQMEASLRAHMPSNVTNEEIRGYFNNITNLEGYEFTSAVRQAGIQAYREVNFYFYPIAVSLQAIRLAAAYLQRSYYLGETNNAVEDDDGVPIPLEERKMKAGLRDSNPEKDIEVKDPESRE</sequence>
<keyword evidence="4 7" id="KW-1133">Transmembrane helix</keyword>
<evidence type="ECO:0000256" key="2">
    <source>
        <dbReference type="ARBA" id="ARBA00008335"/>
    </source>
</evidence>
<evidence type="ECO:0000256" key="3">
    <source>
        <dbReference type="ARBA" id="ARBA00022692"/>
    </source>
</evidence>
<feature type="compositionally biased region" description="Basic and acidic residues" evidence="6">
    <location>
        <begin position="617"/>
        <end position="644"/>
    </location>
</feature>
<comment type="similarity">
    <text evidence="2">Belongs to the major facilitator superfamily.</text>
</comment>
<evidence type="ECO:0008006" key="10">
    <source>
        <dbReference type="Google" id="ProtNLM"/>
    </source>
</evidence>
<dbReference type="AlphaFoldDB" id="A0A2P7YGM9"/>
<dbReference type="GO" id="GO:0005886">
    <property type="term" value="C:plasma membrane"/>
    <property type="evidence" value="ECO:0007669"/>
    <property type="project" value="TreeGrafter"/>
</dbReference>
<dbReference type="GeneID" id="36568168"/>
<evidence type="ECO:0000256" key="4">
    <source>
        <dbReference type="ARBA" id="ARBA00022989"/>
    </source>
</evidence>
<feature type="transmembrane region" description="Helical" evidence="7">
    <location>
        <begin position="408"/>
        <end position="427"/>
    </location>
</feature>
<dbReference type="GO" id="GO:0022857">
    <property type="term" value="F:transmembrane transporter activity"/>
    <property type="evidence" value="ECO:0007669"/>
    <property type="project" value="InterPro"/>
</dbReference>
<dbReference type="OrthoDB" id="4078873at2759"/>
<accession>A0A2P7YGM9</accession>
<dbReference type="InterPro" id="IPR036259">
    <property type="entry name" value="MFS_trans_sf"/>
</dbReference>
<reference evidence="8 9" key="1">
    <citation type="submission" date="2018-03" db="EMBL/GenBank/DDBJ databases">
        <title>Candida pseudohaemulonii genome assembly and annotation.</title>
        <authorList>
            <person name="Munoz J.F."/>
            <person name="Gade L.G."/>
            <person name="Chow N.A."/>
            <person name="Litvintseva A.P."/>
            <person name="Loparev V.N."/>
            <person name="Cuomo C.A."/>
        </authorList>
    </citation>
    <scope>NUCLEOTIDE SEQUENCE [LARGE SCALE GENOMIC DNA]</scope>
    <source>
        <strain evidence="8 9">B12108</strain>
    </source>
</reference>
<evidence type="ECO:0000256" key="7">
    <source>
        <dbReference type="SAM" id="Phobius"/>
    </source>
</evidence>
<comment type="subcellular location">
    <subcellularLocation>
        <location evidence="1">Membrane</location>
        <topology evidence="1">Multi-pass membrane protein</topology>
    </subcellularLocation>
</comment>
<dbReference type="Gene3D" id="1.20.1250.20">
    <property type="entry name" value="MFS general substrate transporter like domains"/>
    <property type="match status" value="2"/>
</dbReference>
<evidence type="ECO:0000313" key="9">
    <source>
        <dbReference type="Proteomes" id="UP000241107"/>
    </source>
</evidence>
<evidence type="ECO:0000256" key="6">
    <source>
        <dbReference type="SAM" id="MobiDB-lite"/>
    </source>
</evidence>
<feature type="transmembrane region" description="Helical" evidence="7">
    <location>
        <begin position="121"/>
        <end position="142"/>
    </location>
</feature>
<dbReference type="VEuPathDB" id="FungiDB:C7M61_004781"/>
<dbReference type="PANTHER" id="PTHR23501">
    <property type="entry name" value="MAJOR FACILITATOR SUPERFAMILY"/>
    <property type="match status" value="1"/>
</dbReference>
<dbReference type="InterPro" id="IPR011701">
    <property type="entry name" value="MFS"/>
</dbReference>
<dbReference type="SUPFAM" id="SSF103473">
    <property type="entry name" value="MFS general substrate transporter"/>
    <property type="match status" value="2"/>
</dbReference>
<keyword evidence="3 7" id="KW-0812">Transmembrane</keyword>
<feature type="transmembrane region" description="Helical" evidence="7">
    <location>
        <begin position="296"/>
        <end position="322"/>
    </location>
</feature>
<feature type="transmembrane region" description="Helical" evidence="7">
    <location>
        <begin position="154"/>
        <end position="180"/>
    </location>
</feature>
<dbReference type="Proteomes" id="UP000241107">
    <property type="component" value="Unassembled WGS sequence"/>
</dbReference>
<dbReference type="RefSeq" id="XP_024711655.1">
    <property type="nucleotide sequence ID" value="XM_024860098.1"/>
</dbReference>
<dbReference type="EMBL" id="PYFQ01000018">
    <property type="protein sequence ID" value="PSK35119.1"/>
    <property type="molecule type" value="Genomic_DNA"/>
</dbReference>
<comment type="caution">
    <text evidence="8">The sequence shown here is derived from an EMBL/GenBank/DDBJ whole genome shotgun (WGS) entry which is preliminary data.</text>
</comment>
<keyword evidence="5 7" id="KW-0472">Membrane</keyword>
<name>A0A2P7YGM9_9ASCO</name>
<feature type="region of interest" description="Disordered" evidence="6">
    <location>
        <begin position="1"/>
        <end position="25"/>
    </location>
</feature>
<evidence type="ECO:0000313" key="8">
    <source>
        <dbReference type="EMBL" id="PSK35119.1"/>
    </source>
</evidence>
<feature type="transmembrane region" description="Helical" evidence="7">
    <location>
        <begin position="439"/>
        <end position="458"/>
    </location>
</feature>
<dbReference type="PANTHER" id="PTHR23501:SF58">
    <property type="entry name" value="LOW AFFINITY HEME TRANSPORTER STR3"/>
    <property type="match status" value="1"/>
</dbReference>
<proteinExistence type="inferred from homology"/>
<feature type="transmembrane region" description="Helical" evidence="7">
    <location>
        <begin position="82"/>
        <end position="101"/>
    </location>
</feature>
<organism evidence="8 9">
    <name type="scientific">Candidozyma pseudohaemuli</name>
    <dbReference type="NCBI Taxonomy" id="418784"/>
    <lineage>
        <taxon>Eukaryota</taxon>
        <taxon>Fungi</taxon>
        <taxon>Dikarya</taxon>
        <taxon>Ascomycota</taxon>
        <taxon>Saccharomycotina</taxon>
        <taxon>Pichiomycetes</taxon>
        <taxon>Metschnikowiaceae</taxon>
        <taxon>Candidozyma</taxon>
    </lineage>
</organism>
<protein>
    <recommendedName>
        <fullName evidence="10">Major facilitator superfamily (MFS) profile domain-containing protein</fullName>
    </recommendedName>
</protein>
<feature type="transmembrane region" description="Helical" evidence="7">
    <location>
        <begin position="334"/>
        <end position="358"/>
    </location>
</feature>
<evidence type="ECO:0000256" key="1">
    <source>
        <dbReference type="ARBA" id="ARBA00004141"/>
    </source>
</evidence>
<dbReference type="Pfam" id="PF07690">
    <property type="entry name" value="MFS_1"/>
    <property type="match status" value="1"/>
</dbReference>
<evidence type="ECO:0000256" key="5">
    <source>
        <dbReference type="ARBA" id="ARBA00023136"/>
    </source>
</evidence>
<feature type="transmembrane region" description="Helical" evidence="7">
    <location>
        <begin position="464"/>
        <end position="487"/>
    </location>
</feature>
<feature type="transmembrane region" description="Helical" evidence="7">
    <location>
        <begin position="370"/>
        <end position="396"/>
    </location>
</feature>
<dbReference type="STRING" id="418784.A0A2P7YGM9"/>
<gene>
    <name evidence="8" type="ORF">C7M61_004781</name>
</gene>
<keyword evidence="9" id="KW-1185">Reference proteome</keyword>
<feature type="transmembrane region" description="Helical" evidence="7">
    <location>
        <begin position="241"/>
        <end position="264"/>
    </location>
</feature>
<feature type="region of interest" description="Disordered" evidence="6">
    <location>
        <begin position="608"/>
        <end position="644"/>
    </location>
</feature>